<dbReference type="GO" id="GO:0016787">
    <property type="term" value="F:hydrolase activity"/>
    <property type="evidence" value="ECO:0007669"/>
    <property type="project" value="UniProtKB-KW"/>
</dbReference>
<dbReference type="Proteomes" id="UP001431693">
    <property type="component" value="Unassembled WGS sequence"/>
</dbReference>
<dbReference type="PRINTS" id="PR00413">
    <property type="entry name" value="HADHALOGNASE"/>
</dbReference>
<sequence length="239" mass="26044">MADITTVLFDLDGTLLPMDQETFVHAYLGLLAQKMAPLGYDPKQLVKAIWSGVGAMAANDGSRTNEDAFWDDFAARLGAARLNDKPVFEDFYAHEFQQAQPSCGYDERAAETVALAQNLGFRVALATNPIFPAVATLSRVRWAGMDPDTFELVTTYEDSRTCKPNPAYFSEVAERLGVAPEHCLMVGNDLTEDTAAAQVGMGVFILTDSLIAPEGTDLEAWEHGGFPELQAYLRGIAAR</sequence>
<dbReference type="InterPro" id="IPR036412">
    <property type="entry name" value="HAD-like_sf"/>
</dbReference>
<dbReference type="RefSeq" id="WP_283712319.1">
    <property type="nucleotide sequence ID" value="NZ_JASJEW010000001.1"/>
</dbReference>
<dbReference type="Gene3D" id="3.40.50.1000">
    <property type="entry name" value="HAD superfamily/HAD-like"/>
    <property type="match status" value="1"/>
</dbReference>
<dbReference type="Pfam" id="PF00702">
    <property type="entry name" value="Hydrolase"/>
    <property type="match status" value="1"/>
</dbReference>
<evidence type="ECO:0000313" key="2">
    <source>
        <dbReference type="EMBL" id="MDJ1128678.1"/>
    </source>
</evidence>
<evidence type="ECO:0000256" key="1">
    <source>
        <dbReference type="ARBA" id="ARBA00022801"/>
    </source>
</evidence>
<dbReference type="SFLD" id="SFLDG01129">
    <property type="entry name" value="C1.5:_HAD__Beta-PGM__Phosphata"/>
    <property type="match status" value="1"/>
</dbReference>
<dbReference type="SUPFAM" id="SSF56784">
    <property type="entry name" value="HAD-like"/>
    <property type="match status" value="1"/>
</dbReference>
<keyword evidence="1 2" id="KW-0378">Hydrolase</keyword>
<dbReference type="InterPro" id="IPR023214">
    <property type="entry name" value="HAD_sf"/>
</dbReference>
<comment type="caution">
    <text evidence="2">The sequence shown here is derived from an EMBL/GenBank/DDBJ whole genome shotgun (WGS) entry which is preliminary data.</text>
</comment>
<dbReference type="EMBL" id="JASJEX010000001">
    <property type="protein sequence ID" value="MDJ1128678.1"/>
    <property type="molecule type" value="Genomic_DNA"/>
</dbReference>
<accession>A0ABT6ZHZ7</accession>
<keyword evidence="3" id="KW-1185">Reference proteome</keyword>
<dbReference type="PROSITE" id="PS50096">
    <property type="entry name" value="IQ"/>
    <property type="match status" value="1"/>
</dbReference>
<proteinExistence type="predicted"/>
<dbReference type="NCBIfam" id="TIGR01549">
    <property type="entry name" value="HAD-SF-IA-v1"/>
    <property type="match status" value="1"/>
</dbReference>
<organism evidence="2 3">
    <name type="scientific">Kribbibacterium absianum</name>
    <dbReference type="NCBI Taxonomy" id="3044210"/>
    <lineage>
        <taxon>Bacteria</taxon>
        <taxon>Bacillati</taxon>
        <taxon>Actinomycetota</taxon>
        <taxon>Coriobacteriia</taxon>
        <taxon>Coriobacteriales</taxon>
        <taxon>Kribbibacteriaceae</taxon>
        <taxon>Kribbibacterium</taxon>
    </lineage>
</organism>
<reference evidence="2" key="1">
    <citation type="submission" date="2023-05" db="EMBL/GenBank/DDBJ databases">
        <title>[olsenella] sp. nov., isolated from a pig farm feces dump.</title>
        <authorList>
            <person name="Chang Y.-H."/>
        </authorList>
    </citation>
    <scope>NUCLEOTIDE SEQUENCE</scope>
    <source>
        <strain evidence="2">YH-ols2217</strain>
    </source>
</reference>
<dbReference type="SFLD" id="SFLDS00003">
    <property type="entry name" value="Haloacid_Dehalogenase"/>
    <property type="match status" value="1"/>
</dbReference>
<protein>
    <submittedName>
        <fullName evidence="2">HAD family hydrolase</fullName>
        <ecNumber evidence="2">3.1.3.-</ecNumber>
    </submittedName>
</protein>
<evidence type="ECO:0000313" key="3">
    <source>
        <dbReference type="Proteomes" id="UP001431693"/>
    </source>
</evidence>
<dbReference type="PANTHER" id="PTHR43316:SF3">
    <property type="entry name" value="HALOACID DEHALOGENASE, TYPE II (AFU_ORTHOLOGUE AFUA_2G07750)-RELATED"/>
    <property type="match status" value="1"/>
</dbReference>
<dbReference type="InterPro" id="IPR006439">
    <property type="entry name" value="HAD-SF_hydro_IA"/>
</dbReference>
<gene>
    <name evidence="2" type="ORF">QJ043_01065</name>
</gene>
<dbReference type="InterPro" id="IPR051540">
    <property type="entry name" value="S-2-haloacid_dehalogenase"/>
</dbReference>
<dbReference type="PANTHER" id="PTHR43316">
    <property type="entry name" value="HYDROLASE, HALOACID DELAHOGENASE-RELATED"/>
    <property type="match status" value="1"/>
</dbReference>
<name>A0ABT6ZHZ7_9ACTN</name>
<dbReference type="EC" id="3.1.3.-" evidence="2"/>